<reference evidence="2 3" key="1">
    <citation type="submission" date="2023-10" db="EMBL/GenBank/DDBJ databases">
        <title>Whole Genome based description of the genera Actinobaculum and Actinotignum reveals a complex phylogenetic relationship within the species included in the genus Actinotignum.</title>
        <authorList>
            <person name="Jensen C.S."/>
            <person name="Dargis R."/>
            <person name="Kemp M."/>
            <person name="Christensen J.J."/>
        </authorList>
    </citation>
    <scope>NUCLEOTIDE SEQUENCE [LARGE SCALE GENOMIC DNA]</scope>
    <source>
        <strain evidence="2 3">SLA_B974</strain>
    </source>
</reference>
<gene>
    <name evidence="2" type="ORF">R6G86_06595</name>
</gene>
<evidence type="ECO:0000313" key="3">
    <source>
        <dbReference type="Proteomes" id="UP001275049"/>
    </source>
</evidence>
<dbReference type="Gene3D" id="3.30.160.660">
    <property type="match status" value="1"/>
</dbReference>
<protein>
    <submittedName>
        <fullName evidence="2">TOMM leader peptide-binding protein</fullName>
    </submittedName>
</protein>
<evidence type="ECO:0000313" key="2">
    <source>
        <dbReference type="EMBL" id="MDY5133403.1"/>
    </source>
</evidence>
<dbReference type="PANTHER" id="PTHR37809:SF1">
    <property type="entry name" value="RIBOSOMAL PROTEIN S12 METHYLTHIOTRANSFERASE ACCESSORY FACTOR YCAO"/>
    <property type="match status" value="1"/>
</dbReference>
<dbReference type="Pfam" id="PF02624">
    <property type="entry name" value="YcaO"/>
    <property type="match status" value="1"/>
</dbReference>
<dbReference type="InterPro" id="IPR022291">
    <property type="entry name" value="Bacteriocin_synth_cyclodeHase"/>
</dbReference>
<name>A0ABU5GCP6_9ACTO</name>
<dbReference type="NCBIfam" id="TIGR03604">
    <property type="entry name" value="TOMM_cyclo_SagD"/>
    <property type="match status" value="1"/>
</dbReference>
<dbReference type="PROSITE" id="PS51664">
    <property type="entry name" value="YCAO"/>
    <property type="match status" value="1"/>
</dbReference>
<dbReference type="PANTHER" id="PTHR37809">
    <property type="entry name" value="RIBOSOMAL PROTEIN S12 METHYLTHIOTRANSFERASE ACCESSORY FACTOR YCAO"/>
    <property type="match status" value="1"/>
</dbReference>
<dbReference type="Gene3D" id="3.30.1330.230">
    <property type="match status" value="1"/>
</dbReference>
<dbReference type="Gene3D" id="3.30.40.250">
    <property type="match status" value="1"/>
</dbReference>
<dbReference type="InterPro" id="IPR003776">
    <property type="entry name" value="YcaO-like_dom"/>
</dbReference>
<dbReference type="Proteomes" id="UP001275049">
    <property type="component" value="Unassembled WGS sequence"/>
</dbReference>
<accession>A0ABU5GCP6</accession>
<dbReference type="InterPro" id="IPR027624">
    <property type="entry name" value="TOMM_cyclo_SagD"/>
</dbReference>
<evidence type="ECO:0000259" key="1">
    <source>
        <dbReference type="PROSITE" id="PS51664"/>
    </source>
</evidence>
<dbReference type="RefSeq" id="WP_071128858.1">
    <property type="nucleotide sequence ID" value="NZ_JAWNGA010000011.1"/>
</dbReference>
<keyword evidence="3" id="KW-1185">Reference proteome</keyword>
<proteinExistence type="predicted"/>
<dbReference type="NCBIfam" id="TIGR03882">
    <property type="entry name" value="cyclo_dehyd_2"/>
    <property type="match status" value="1"/>
</dbReference>
<sequence length="621" mass="69281">MTTAPSFFPVPLGLDNYLDDTVLGRMIEDVESSGADVVAFYVSHGVVLAPVTPPHEGVGGCFACLARRWQILRVEEERNTLESGGEMLAVDPLFLTEEPFKSIIDSTINAMPSEWPSSPKGYTKVYSFKADSVEFSSFPLIADSGCPRCFSMNACPENASEIRPQPRLKESVDDSRTTKVRDYGIEPDAFANPICGMLGPVAGRGYDSTSTAMVTGYHRVRGDFNELHEFFWSGHANNFEDSTLLAILEGLERHSGLIPRRYEPAMVASYSSVKDRAIDPRAVTLYPSEFYKYLPHRFTEFTEHLEIPWVWAWSLRDSRPLLVPLIFSYYLNADANTNFVAECSNGCATGGSLEEAALFGLMELIERDAFVTAWFSKAPLPEIDVAAIREDDVRYMINRLAMQGYDVRAFDNRVDLPFPVVSAVAVRRDGGQGALCYAAGSGFNPIDAFRGALCEIASYVPGFEDRIIANKELIDSIMKDYRKCTELKHHALLHGAPEMRWASDFLLNQDRPVHSLDELYADWNDSRPRTLDLAEDLKFVVTTLADKGLDTLIVDQTSPEQETLNLSTVSTIVPGLVPIDFGWTMQRGLFMPRVRNAPVEAGWFDAPLKYEDLNPVPHPFP</sequence>
<comment type="caution">
    <text evidence="2">The sequence shown here is derived from an EMBL/GenBank/DDBJ whole genome shotgun (WGS) entry which is preliminary data.</text>
</comment>
<organism evidence="2 3">
    <name type="scientific">Actinotignum urinale</name>
    <dbReference type="NCBI Taxonomy" id="190146"/>
    <lineage>
        <taxon>Bacteria</taxon>
        <taxon>Bacillati</taxon>
        <taxon>Actinomycetota</taxon>
        <taxon>Actinomycetes</taxon>
        <taxon>Actinomycetales</taxon>
        <taxon>Actinomycetaceae</taxon>
        <taxon>Actinotignum</taxon>
    </lineage>
</organism>
<dbReference type="EMBL" id="JAWNGA010000011">
    <property type="protein sequence ID" value="MDY5133403.1"/>
    <property type="molecule type" value="Genomic_DNA"/>
</dbReference>
<feature type="domain" description="YcaO" evidence="1">
    <location>
        <begin position="234"/>
        <end position="621"/>
    </location>
</feature>